<feature type="domain" description="RNase H type-1" evidence="1">
    <location>
        <begin position="1"/>
        <end position="81"/>
    </location>
</feature>
<protein>
    <recommendedName>
        <fullName evidence="1">RNase H type-1 domain-containing protein</fullName>
    </recommendedName>
</protein>
<dbReference type="Gene3D" id="3.30.420.10">
    <property type="entry name" value="Ribonuclease H-like superfamily/Ribonuclease H"/>
    <property type="match status" value="1"/>
</dbReference>
<dbReference type="EMBL" id="JANEYG010000064">
    <property type="protein sequence ID" value="KAJ8914772.1"/>
    <property type="molecule type" value="Genomic_DNA"/>
</dbReference>
<proteinExistence type="predicted"/>
<dbReference type="InterPro" id="IPR012337">
    <property type="entry name" value="RNaseH-like_sf"/>
</dbReference>
<dbReference type="InterPro" id="IPR036397">
    <property type="entry name" value="RNaseH_sf"/>
</dbReference>
<gene>
    <name evidence="2" type="ORF">NQ315_013275</name>
</gene>
<keyword evidence="3" id="KW-1185">Reference proteome</keyword>
<sequence length="233" mass="26290">MVAQREDFKNCIEENIFICSDSQAAFRAISSPRTRSMLVQEDGDALDSLARQKEVGLVWIPGHMGVPGNERADQLARLGSEESLQGPEPILGISRGSINGALSRWTYRRLGMSWRMNAVCRQAHNFLDGPDRSKTAWLLNLCRRALNQMVGILTGHCRFRRTLHLMGIIEESPFCPECGEGENTSVHLLGHCIAFGRLRHKIFGTGIFLRHCEWQVKRSTEGQNCNICYVFTK</sequence>
<dbReference type="PROSITE" id="PS50879">
    <property type="entry name" value="RNASE_H_1"/>
    <property type="match status" value="1"/>
</dbReference>
<accession>A0AAV8VKS1</accession>
<dbReference type="SUPFAM" id="SSF53098">
    <property type="entry name" value="Ribonuclease H-like"/>
    <property type="match status" value="1"/>
</dbReference>
<evidence type="ECO:0000259" key="1">
    <source>
        <dbReference type="PROSITE" id="PS50879"/>
    </source>
</evidence>
<dbReference type="Pfam" id="PF00075">
    <property type="entry name" value="RNase_H"/>
    <property type="match status" value="1"/>
</dbReference>
<dbReference type="GO" id="GO:0004523">
    <property type="term" value="F:RNA-DNA hybrid ribonuclease activity"/>
    <property type="evidence" value="ECO:0007669"/>
    <property type="project" value="InterPro"/>
</dbReference>
<evidence type="ECO:0000313" key="2">
    <source>
        <dbReference type="EMBL" id="KAJ8914772.1"/>
    </source>
</evidence>
<dbReference type="AlphaFoldDB" id="A0AAV8VKS1"/>
<reference evidence="2 3" key="1">
    <citation type="journal article" date="2023" name="Insect Mol. Biol.">
        <title>Genome sequencing provides insights into the evolution of gene families encoding plant cell wall-degrading enzymes in longhorned beetles.</title>
        <authorList>
            <person name="Shin N.R."/>
            <person name="Okamura Y."/>
            <person name="Kirsch R."/>
            <person name="Pauchet Y."/>
        </authorList>
    </citation>
    <scope>NUCLEOTIDE SEQUENCE [LARGE SCALE GENOMIC DNA]</scope>
    <source>
        <strain evidence="2">EAD_L_NR</strain>
    </source>
</reference>
<dbReference type="CDD" id="cd09276">
    <property type="entry name" value="Rnase_HI_RT_non_LTR"/>
    <property type="match status" value="1"/>
</dbReference>
<organism evidence="2 3">
    <name type="scientific">Exocentrus adspersus</name>
    <dbReference type="NCBI Taxonomy" id="1586481"/>
    <lineage>
        <taxon>Eukaryota</taxon>
        <taxon>Metazoa</taxon>
        <taxon>Ecdysozoa</taxon>
        <taxon>Arthropoda</taxon>
        <taxon>Hexapoda</taxon>
        <taxon>Insecta</taxon>
        <taxon>Pterygota</taxon>
        <taxon>Neoptera</taxon>
        <taxon>Endopterygota</taxon>
        <taxon>Coleoptera</taxon>
        <taxon>Polyphaga</taxon>
        <taxon>Cucujiformia</taxon>
        <taxon>Chrysomeloidea</taxon>
        <taxon>Cerambycidae</taxon>
        <taxon>Lamiinae</taxon>
        <taxon>Acanthocinini</taxon>
        <taxon>Exocentrus</taxon>
    </lineage>
</organism>
<dbReference type="Proteomes" id="UP001159042">
    <property type="component" value="Unassembled WGS sequence"/>
</dbReference>
<evidence type="ECO:0000313" key="3">
    <source>
        <dbReference type="Proteomes" id="UP001159042"/>
    </source>
</evidence>
<dbReference type="GO" id="GO:0003676">
    <property type="term" value="F:nucleic acid binding"/>
    <property type="evidence" value="ECO:0007669"/>
    <property type="project" value="InterPro"/>
</dbReference>
<name>A0AAV8VKS1_9CUCU</name>
<comment type="caution">
    <text evidence="2">The sequence shown here is derived from an EMBL/GenBank/DDBJ whole genome shotgun (WGS) entry which is preliminary data.</text>
</comment>
<dbReference type="InterPro" id="IPR002156">
    <property type="entry name" value="RNaseH_domain"/>
</dbReference>